<evidence type="ECO:0000256" key="5">
    <source>
        <dbReference type="ARBA" id="ARBA00022692"/>
    </source>
</evidence>
<dbReference type="Pfam" id="PF19349">
    <property type="entry name" value="DUF5927"/>
    <property type="match status" value="1"/>
</dbReference>
<comment type="caution">
    <text evidence="16">The sequence shown here is derived from an EMBL/GenBank/DDBJ whole genome shotgun (WGS) entry which is preliminary data.</text>
</comment>
<gene>
    <name evidence="16" type="ORF">Q9295_01835</name>
</gene>
<evidence type="ECO:0000256" key="13">
    <source>
        <dbReference type="ARBA" id="ARBA00023180"/>
    </source>
</evidence>
<dbReference type="Proteomes" id="UP001239680">
    <property type="component" value="Unassembled WGS sequence"/>
</dbReference>
<evidence type="ECO:0000256" key="8">
    <source>
        <dbReference type="ARBA" id="ARBA00022968"/>
    </source>
</evidence>
<evidence type="ECO:0000256" key="3">
    <source>
        <dbReference type="ARBA" id="ARBA00022676"/>
    </source>
</evidence>
<evidence type="ECO:0000256" key="2">
    <source>
        <dbReference type="ARBA" id="ARBA00004648"/>
    </source>
</evidence>
<keyword evidence="3" id="KW-0328">Glycosyltransferase</keyword>
<feature type="domain" description="DUF5927" evidence="15">
    <location>
        <begin position="266"/>
        <end position="565"/>
    </location>
</feature>
<evidence type="ECO:0000256" key="9">
    <source>
        <dbReference type="ARBA" id="ARBA00022989"/>
    </source>
</evidence>
<keyword evidence="10" id="KW-0333">Golgi apparatus</keyword>
<evidence type="ECO:0000256" key="6">
    <source>
        <dbReference type="ARBA" id="ARBA00022723"/>
    </source>
</evidence>
<keyword evidence="12" id="KW-1015">Disulfide bond</keyword>
<comment type="subcellular location">
    <subcellularLocation>
        <location evidence="2">Endoplasmic reticulum membrane</location>
        <topology evidence="2">Single-pass type II membrane protein</topology>
    </subcellularLocation>
    <subcellularLocation>
        <location evidence="1">Golgi apparatus membrane</location>
        <topology evidence="1">Single-pass type II membrane protein</topology>
    </subcellularLocation>
</comment>
<keyword evidence="4" id="KW-0808">Transferase</keyword>
<keyword evidence="8" id="KW-0735">Signal-anchor</keyword>
<dbReference type="RefSeq" id="WP_306678794.1">
    <property type="nucleotide sequence ID" value="NZ_JAVDBT010000002.1"/>
</dbReference>
<organism evidence="16 17">
    <name type="scientific">Pseudogemmobacter lacusdianii</name>
    <dbReference type="NCBI Taxonomy" id="3069608"/>
    <lineage>
        <taxon>Bacteria</taxon>
        <taxon>Pseudomonadati</taxon>
        <taxon>Pseudomonadota</taxon>
        <taxon>Alphaproteobacteria</taxon>
        <taxon>Rhodobacterales</taxon>
        <taxon>Paracoccaceae</taxon>
        <taxon>Pseudogemmobacter</taxon>
    </lineage>
</organism>
<keyword evidence="9" id="KW-1133">Transmembrane helix</keyword>
<sequence>MTLGFVMLCHTALDRAAEVARYWASRDCPVVVHVDKRTSGSQVAQMQSDLADLDNVRFSTRHACEWGTWGIVAATQAAASLMLREFPQVRHVYLASGSCLPLRPVEEMRAYLDDRPRTDFIESVTTADVGWTMGGLDYERFTLRFPFSWRKHRWLFDNYVELQRKFRIRRAIPAGIVPHLGSQWWCLTRQTLSAILEGPDRADHDRYFRKVWIPDESYFQTLVRQVSTNVESRSLTLSKFDFQGKPHIFYDDHLQLLKRSDCFVARKIWPRAEKLYASFLSPTAGDEPRAEPNPGKIDRLFAKAVERRTTGRAGLYMQSRFPNGEWAQGRTAAPYSVFEGFADVFENFETWLSKVSGSRVHGHLFSPERVEFAGGVSVYNGAMSDSAALRDYNPRSFLTNLIWNTRGERQCFQFGPSDNQKIAGFIAADPNAQISVISGAFAVPLFQSNRNFSEIRAEAARLQRIESDLLAELRGPHVKAKVRIWTLAEFIESPMEPLQSIVDEISPRSLRRLAEVPRMVDLTGFGQFLQNLRNQGMQPVLMGDFPAGQDYPNAAGRRPRPYLVK</sequence>
<dbReference type="EMBL" id="JAVDBT010000002">
    <property type="protein sequence ID" value="MDQ2065099.1"/>
    <property type="molecule type" value="Genomic_DNA"/>
</dbReference>
<keyword evidence="13" id="KW-0325">Glycoprotein</keyword>
<keyword evidence="11" id="KW-0472">Membrane</keyword>
<keyword evidence="5" id="KW-0812">Transmembrane</keyword>
<dbReference type="PANTHER" id="PTHR46025:SF3">
    <property type="entry name" value="XYLOSYLTRANSFERASE OXT"/>
    <property type="match status" value="1"/>
</dbReference>
<dbReference type="InterPro" id="IPR045971">
    <property type="entry name" value="DUF5927"/>
</dbReference>
<name>A0ABU0VTP4_9RHOB</name>
<evidence type="ECO:0000256" key="4">
    <source>
        <dbReference type="ARBA" id="ARBA00022679"/>
    </source>
</evidence>
<evidence type="ECO:0000313" key="17">
    <source>
        <dbReference type="Proteomes" id="UP001239680"/>
    </source>
</evidence>
<accession>A0ABU0VTP4</accession>
<evidence type="ECO:0000256" key="14">
    <source>
        <dbReference type="ARBA" id="ARBA00042865"/>
    </source>
</evidence>
<keyword evidence="6" id="KW-0479">Metal-binding</keyword>
<dbReference type="PANTHER" id="PTHR46025">
    <property type="entry name" value="XYLOSYLTRANSFERASE OXT"/>
    <property type="match status" value="1"/>
</dbReference>
<evidence type="ECO:0000256" key="7">
    <source>
        <dbReference type="ARBA" id="ARBA00022824"/>
    </source>
</evidence>
<evidence type="ECO:0000313" key="16">
    <source>
        <dbReference type="EMBL" id="MDQ2065099.1"/>
    </source>
</evidence>
<evidence type="ECO:0000256" key="12">
    <source>
        <dbReference type="ARBA" id="ARBA00023157"/>
    </source>
</evidence>
<evidence type="ECO:0000256" key="1">
    <source>
        <dbReference type="ARBA" id="ARBA00004323"/>
    </source>
</evidence>
<keyword evidence="17" id="KW-1185">Reference proteome</keyword>
<evidence type="ECO:0000259" key="15">
    <source>
        <dbReference type="Pfam" id="PF19349"/>
    </source>
</evidence>
<dbReference type="InterPro" id="IPR003406">
    <property type="entry name" value="Glyco_trans_14"/>
</dbReference>
<reference evidence="16 17" key="1">
    <citation type="submission" date="2023-08" db="EMBL/GenBank/DDBJ databases">
        <title>Characterization of two Paracoccaceae strains isolated from Phycosphere and proposal of Xinfangfangia lacusdiani sp. nov.</title>
        <authorList>
            <person name="Deng Y."/>
            <person name="Zhang Y.Q."/>
        </authorList>
    </citation>
    <scope>NUCLEOTIDE SEQUENCE [LARGE SCALE GENOMIC DNA]</scope>
    <source>
        <strain evidence="16 17">CPCC 101601</strain>
    </source>
</reference>
<proteinExistence type="predicted"/>
<evidence type="ECO:0000256" key="11">
    <source>
        <dbReference type="ARBA" id="ARBA00023136"/>
    </source>
</evidence>
<dbReference type="InterPro" id="IPR043538">
    <property type="entry name" value="XYLT"/>
</dbReference>
<dbReference type="Pfam" id="PF02485">
    <property type="entry name" value="Branch"/>
    <property type="match status" value="1"/>
</dbReference>
<evidence type="ECO:0000256" key="10">
    <source>
        <dbReference type="ARBA" id="ARBA00023034"/>
    </source>
</evidence>
<protein>
    <recommendedName>
        <fullName evidence="14">Peptide O-xylosyltransferase</fullName>
    </recommendedName>
</protein>
<keyword evidence="7" id="KW-0256">Endoplasmic reticulum</keyword>